<keyword evidence="7" id="KW-0812">Transmembrane</keyword>
<keyword evidence="10" id="KW-1185">Reference proteome</keyword>
<reference evidence="9 10" key="1">
    <citation type="submission" date="2014-06" db="EMBL/GenBank/DDBJ databases">
        <title>Whole Genome Sequences of Three Symbiotic Endozoicomonas Bacteria.</title>
        <authorList>
            <person name="Neave M.J."/>
            <person name="Apprill A."/>
            <person name="Voolstra C.R."/>
        </authorList>
    </citation>
    <scope>NUCLEOTIDE SEQUENCE [LARGE SCALE GENOMIC DNA]</scope>
    <source>
        <strain evidence="9 10">LMG 24815</strain>
    </source>
</reference>
<evidence type="ECO:0000256" key="7">
    <source>
        <dbReference type="RuleBase" id="RU364112"/>
    </source>
</evidence>
<dbReference type="EMBL" id="JOKG01000003">
    <property type="protein sequence ID" value="KEQ13586.1"/>
    <property type="molecule type" value="Genomic_DNA"/>
</dbReference>
<evidence type="ECO:0000259" key="8">
    <source>
        <dbReference type="Pfam" id="PF03918"/>
    </source>
</evidence>
<protein>
    <recommendedName>
        <fullName evidence="7">Cytochrome c-type biogenesis protein</fullName>
    </recommendedName>
</protein>
<keyword evidence="7" id="KW-0472">Membrane</keyword>
<keyword evidence="3 7" id="KW-0479">Metal-binding</keyword>
<sequence>MQRLVQPIICLLSFCLVMTAGAAVVEDYVFTNPEEQNRFIQLTTELRCPQCQNQSIADSNAGISEDLRREVYRMINEDMDDQAIIQFMQARYGDFVLYKPRLNAETFLLWFGPLLLLILALGILGLLLRKHRKTHQPGVLSTAEQVELDKIMDGKQ</sequence>
<dbReference type="Pfam" id="PF03918">
    <property type="entry name" value="CcmH"/>
    <property type="match status" value="1"/>
</dbReference>
<proteinExistence type="inferred from homology"/>
<evidence type="ECO:0000256" key="4">
    <source>
        <dbReference type="ARBA" id="ARBA00022729"/>
    </source>
</evidence>
<dbReference type="Gene3D" id="1.10.8.640">
    <property type="entry name" value="Cytochrome C biogenesis protein"/>
    <property type="match status" value="1"/>
</dbReference>
<keyword evidence="6 7" id="KW-0408">Iron</keyword>
<keyword evidence="5" id="KW-0201">Cytochrome c-type biogenesis</keyword>
<name>A0A081N563_9GAMM</name>
<accession>A0A081N563</accession>
<evidence type="ECO:0000256" key="6">
    <source>
        <dbReference type="ARBA" id="ARBA00023004"/>
    </source>
</evidence>
<dbReference type="GO" id="GO:0017004">
    <property type="term" value="P:cytochrome complex assembly"/>
    <property type="evidence" value="ECO:0007669"/>
    <property type="project" value="UniProtKB-KW"/>
</dbReference>
<comment type="caution">
    <text evidence="9">The sequence shown here is derived from an EMBL/GenBank/DDBJ whole genome shotgun (WGS) entry which is preliminary data.</text>
</comment>
<dbReference type="InterPro" id="IPR051263">
    <property type="entry name" value="C-type_cytochrome_biogenesis"/>
</dbReference>
<comment type="similarity">
    <text evidence="1 7">Belongs to the CcmH/CycL/Ccl2/NrfF family.</text>
</comment>
<dbReference type="CDD" id="cd16378">
    <property type="entry name" value="CcmH_N"/>
    <property type="match status" value="1"/>
</dbReference>
<dbReference type="InterPro" id="IPR005616">
    <property type="entry name" value="CcmH/CycL/Ccl2/NrfF_N"/>
</dbReference>
<keyword evidence="7" id="KW-1133">Transmembrane helix</keyword>
<dbReference type="Proteomes" id="UP000028006">
    <property type="component" value="Unassembled WGS sequence"/>
</dbReference>
<comment type="function">
    <text evidence="7">Possible subunit of a heme lyase.</text>
</comment>
<dbReference type="RefSeq" id="WP_034876581.1">
    <property type="nucleotide sequence ID" value="NZ_JOKG01000003.1"/>
</dbReference>
<organism evidence="9 10">
    <name type="scientific">Endozoicomonas montiporae</name>
    <dbReference type="NCBI Taxonomy" id="1027273"/>
    <lineage>
        <taxon>Bacteria</taxon>
        <taxon>Pseudomonadati</taxon>
        <taxon>Pseudomonadota</taxon>
        <taxon>Gammaproteobacteria</taxon>
        <taxon>Oceanospirillales</taxon>
        <taxon>Endozoicomonadaceae</taxon>
        <taxon>Endozoicomonas</taxon>
    </lineage>
</organism>
<evidence type="ECO:0000313" key="9">
    <source>
        <dbReference type="EMBL" id="KEQ13586.1"/>
    </source>
</evidence>
<feature type="domain" description="CcmH/CycL/Ccl2/NrfF N-terminal" evidence="8">
    <location>
        <begin position="13"/>
        <end position="152"/>
    </location>
</feature>
<dbReference type="GO" id="GO:0046872">
    <property type="term" value="F:metal ion binding"/>
    <property type="evidence" value="ECO:0007669"/>
    <property type="project" value="UniProtKB-KW"/>
</dbReference>
<dbReference type="eggNOG" id="COG3088">
    <property type="taxonomic scope" value="Bacteria"/>
</dbReference>
<feature type="chain" id="PRO_5011018910" description="Cytochrome c-type biogenesis protein" evidence="7">
    <location>
        <begin position="23"/>
        <end position="156"/>
    </location>
</feature>
<dbReference type="PANTHER" id="PTHR47870">
    <property type="entry name" value="CYTOCHROME C-TYPE BIOGENESIS PROTEIN CCMH"/>
    <property type="match status" value="1"/>
</dbReference>
<dbReference type="GO" id="GO:0005886">
    <property type="term" value="C:plasma membrane"/>
    <property type="evidence" value="ECO:0007669"/>
    <property type="project" value="TreeGrafter"/>
</dbReference>
<evidence type="ECO:0000256" key="1">
    <source>
        <dbReference type="ARBA" id="ARBA00010342"/>
    </source>
</evidence>
<dbReference type="AlphaFoldDB" id="A0A081N563"/>
<dbReference type="InterPro" id="IPR038297">
    <property type="entry name" value="CcmH/CycL/NrfF/Ccl2_sf"/>
</dbReference>
<dbReference type="FunFam" id="1.10.8.640:FF:000001">
    <property type="entry name" value="Cytochrome c-type biogenesis protein"/>
    <property type="match status" value="1"/>
</dbReference>
<evidence type="ECO:0000256" key="5">
    <source>
        <dbReference type="ARBA" id="ARBA00022748"/>
    </source>
</evidence>
<evidence type="ECO:0000256" key="2">
    <source>
        <dbReference type="ARBA" id="ARBA00022617"/>
    </source>
</evidence>
<gene>
    <name evidence="9" type="ORF">GZ77_14795</name>
</gene>
<evidence type="ECO:0000313" key="10">
    <source>
        <dbReference type="Proteomes" id="UP000028006"/>
    </source>
</evidence>
<dbReference type="PANTHER" id="PTHR47870:SF1">
    <property type="entry name" value="CYTOCHROME C-TYPE BIOGENESIS PROTEIN CCMH"/>
    <property type="match status" value="1"/>
</dbReference>
<keyword evidence="2 7" id="KW-0349">Heme</keyword>
<evidence type="ECO:0000256" key="3">
    <source>
        <dbReference type="ARBA" id="ARBA00022723"/>
    </source>
</evidence>
<keyword evidence="4 7" id="KW-0732">Signal</keyword>
<feature type="signal peptide" evidence="7">
    <location>
        <begin position="1"/>
        <end position="22"/>
    </location>
</feature>
<feature type="transmembrane region" description="Helical" evidence="7">
    <location>
        <begin position="107"/>
        <end position="128"/>
    </location>
</feature>